<keyword evidence="9 14" id="KW-0256">Endoplasmic reticulum</keyword>
<protein>
    <recommendedName>
        <fullName evidence="14">Acyltransferase</fullName>
        <ecNumber evidence="14">2.3.1.-</ecNumber>
    </recommendedName>
</protein>
<evidence type="ECO:0000313" key="15">
    <source>
        <dbReference type="EMBL" id="CAK9083345.1"/>
    </source>
</evidence>
<evidence type="ECO:0000256" key="11">
    <source>
        <dbReference type="ARBA" id="ARBA00023098"/>
    </source>
</evidence>
<keyword evidence="13" id="KW-0012">Acyltransferase</keyword>
<evidence type="ECO:0000256" key="14">
    <source>
        <dbReference type="RuleBase" id="RU367023"/>
    </source>
</evidence>
<evidence type="ECO:0000256" key="10">
    <source>
        <dbReference type="ARBA" id="ARBA00022989"/>
    </source>
</evidence>
<dbReference type="InterPro" id="IPR007130">
    <property type="entry name" value="DAGAT"/>
</dbReference>
<evidence type="ECO:0000256" key="9">
    <source>
        <dbReference type="ARBA" id="ARBA00022824"/>
    </source>
</evidence>
<gene>
    <name evidence="15" type="ORF">CCMP2556_LOCUS40640</name>
</gene>
<keyword evidence="10" id="KW-1133">Transmembrane helix</keyword>
<evidence type="ECO:0000256" key="3">
    <source>
        <dbReference type="ARBA" id="ARBA00005189"/>
    </source>
</evidence>
<evidence type="ECO:0000256" key="8">
    <source>
        <dbReference type="ARBA" id="ARBA00022798"/>
    </source>
</evidence>
<name>A0ABP0Q8L7_9DINO</name>
<sequence>MGAHGLLEPDRVHSHRIGDGFGTSGVESSLGPSISWSSYLRGALAHSLVWGSLQVGALSPFITLALYHLQGPGTAVFFLSMAVLSVLVPFSHSPSFCRFYLGSAACVGGSTVWVPEKILQRLQAGGYLVCFHPHGILPLGFSFNGALRVKAEEPTQFLPESFNFPKDCNGVQAPVLWRVPFFAPALRMWDACTPATKSNMKKLLAAKTAFGIIPGGSEDVAIHEHGKENVYINSRYGFIKYALQHGYCLILAYTFGENDQYYSLSCLRPLNLWLVKRFGFVLPLFWGKNFCPLLPRGGGLNTVYGRVPASAENHLRICDICEFVIDLPVIQDPTSEDLVKWHAIYVEELKAMFDQYKGQFGFGDRAGLVVESTSKTMRCGDEVFGVAEGSLQPLAWEAKACCRRNTWMCIRIGRPPKTP</sequence>
<evidence type="ECO:0000256" key="12">
    <source>
        <dbReference type="ARBA" id="ARBA00023136"/>
    </source>
</evidence>
<keyword evidence="11" id="KW-0443">Lipid metabolism</keyword>
<keyword evidence="7" id="KW-0812">Transmembrane</keyword>
<keyword evidence="16" id="KW-1185">Reference proteome</keyword>
<evidence type="ECO:0000256" key="1">
    <source>
        <dbReference type="ARBA" id="ARBA00004477"/>
    </source>
</evidence>
<dbReference type="PANTHER" id="PTHR12317:SF0">
    <property type="entry name" value="ACYLTRANSFERASE"/>
    <property type="match status" value="1"/>
</dbReference>
<accession>A0ABP0Q8L7</accession>
<evidence type="ECO:0000256" key="7">
    <source>
        <dbReference type="ARBA" id="ARBA00022692"/>
    </source>
</evidence>
<dbReference type="EMBL" id="CAXAMN010024028">
    <property type="protein sequence ID" value="CAK9083345.1"/>
    <property type="molecule type" value="Genomic_DNA"/>
</dbReference>
<comment type="caution">
    <text evidence="15">The sequence shown here is derived from an EMBL/GenBank/DDBJ whole genome shotgun (WGS) entry which is preliminary data.</text>
</comment>
<dbReference type="EC" id="2.3.1.-" evidence="14"/>
<comment type="subcellular location">
    <subcellularLocation>
        <location evidence="1 14">Endoplasmic reticulum membrane</location>
        <topology evidence="1 14">Multi-pass membrane protein</topology>
    </subcellularLocation>
</comment>
<dbReference type="Proteomes" id="UP001642484">
    <property type="component" value="Unassembled WGS sequence"/>
</dbReference>
<keyword evidence="8" id="KW-0319">Glycerol metabolism</keyword>
<evidence type="ECO:0000256" key="2">
    <source>
        <dbReference type="ARBA" id="ARBA00004771"/>
    </source>
</evidence>
<comment type="pathway">
    <text evidence="3">Lipid metabolism.</text>
</comment>
<keyword evidence="6 14" id="KW-0808">Transferase</keyword>
<dbReference type="Pfam" id="PF03982">
    <property type="entry name" value="DAGAT"/>
    <property type="match status" value="1"/>
</dbReference>
<evidence type="ECO:0000256" key="4">
    <source>
        <dbReference type="ARBA" id="ARBA00005420"/>
    </source>
</evidence>
<evidence type="ECO:0000256" key="6">
    <source>
        <dbReference type="ARBA" id="ARBA00022679"/>
    </source>
</evidence>
<reference evidence="15 16" key="1">
    <citation type="submission" date="2024-02" db="EMBL/GenBank/DDBJ databases">
        <authorList>
            <person name="Chen Y."/>
            <person name="Shah S."/>
            <person name="Dougan E. K."/>
            <person name="Thang M."/>
            <person name="Chan C."/>
        </authorList>
    </citation>
    <scope>NUCLEOTIDE SEQUENCE [LARGE SCALE GENOMIC DNA]</scope>
</reference>
<comment type="pathway">
    <text evidence="2">Glycerolipid metabolism; triacylglycerol biosynthesis.</text>
</comment>
<comment type="similarity">
    <text evidence="4 14">Belongs to the diacylglycerol acyltransferase family.</text>
</comment>
<keyword evidence="12" id="KW-0472">Membrane</keyword>
<keyword evidence="5" id="KW-0444">Lipid biosynthesis</keyword>
<organism evidence="15 16">
    <name type="scientific">Durusdinium trenchii</name>
    <dbReference type="NCBI Taxonomy" id="1381693"/>
    <lineage>
        <taxon>Eukaryota</taxon>
        <taxon>Sar</taxon>
        <taxon>Alveolata</taxon>
        <taxon>Dinophyceae</taxon>
        <taxon>Suessiales</taxon>
        <taxon>Symbiodiniaceae</taxon>
        <taxon>Durusdinium</taxon>
    </lineage>
</organism>
<evidence type="ECO:0000313" key="16">
    <source>
        <dbReference type="Proteomes" id="UP001642484"/>
    </source>
</evidence>
<evidence type="ECO:0000256" key="5">
    <source>
        <dbReference type="ARBA" id="ARBA00022516"/>
    </source>
</evidence>
<dbReference type="PANTHER" id="PTHR12317">
    <property type="entry name" value="DIACYLGLYCEROL O-ACYLTRANSFERASE"/>
    <property type="match status" value="1"/>
</dbReference>
<proteinExistence type="inferred from homology"/>
<evidence type="ECO:0000256" key="13">
    <source>
        <dbReference type="ARBA" id="ARBA00023315"/>
    </source>
</evidence>